<feature type="region of interest" description="Disordered" evidence="1">
    <location>
        <begin position="1"/>
        <end position="42"/>
    </location>
</feature>
<feature type="compositionally biased region" description="Basic residues" evidence="1">
    <location>
        <begin position="212"/>
        <end position="221"/>
    </location>
</feature>
<evidence type="ECO:0000313" key="3">
    <source>
        <dbReference type="Proteomes" id="UP000317650"/>
    </source>
</evidence>
<feature type="region of interest" description="Disordered" evidence="1">
    <location>
        <begin position="208"/>
        <end position="258"/>
    </location>
</feature>
<feature type="compositionally biased region" description="Low complexity" evidence="1">
    <location>
        <begin position="245"/>
        <end position="258"/>
    </location>
</feature>
<dbReference type="AlphaFoldDB" id="A0A4S8IQA3"/>
<protein>
    <submittedName>
        <fullName evidence="2">Uncharacterized protein</fullName>
    </submittedName>
</protein>
<evidence type="ECO:0000256" key="1">
    <source>
        <dbReference type="SAM" id="MobiDB-lite"/>
    </source>
</evidence>
<evidence type="ECO:0000313" key="2">
    <source>
        <dbReference type="EMBL" id="THU50793.1"/>
    </source>
</evidence>
<feature type="region of interest" description="Disordered" evidence="1">
    <location>
        <begin position="111"/>
        <end position="139"/>
    </location>
</feature>
<reference evidence="2 3" key="1">
    <citation type="journal article" date="2019" name="Nat. Plants">
        <title>Genome sequencing of Musa balbisiana reveals subgenome evolution and function divergence in polyploid bananas.</title>
        <authorList>
            <person name="Yao X."/>
        </authorList>
    </citation>
    <scope>NUCLEOTIDE SEQUENCE [LARGE SCALE GENOMIC DNA]</scope>
    <source>
        <strain evidence="3">cv. DH-PKW</strain>
        <tissue evidence="2">Leaves</tissue>
    </source>
</reference>
<name>A0A4S8IQA3_MUSBA</name>
<dbReference type="EMBL" id="PYDT01000009">
    <property type="protein sequence ID" value="THU50793.1"/>
    <property type="molecule type" value="Genomic_DNA"/>
</dbReference>
<sequence>MSRDPQTDPDELPAKGSFLAGAQAVHPLSDGPRADDLPATSERYWRSFDNSELFPPEGAPSVPSPVSPEAFQALALQVRALTGMVQTIIPLIPRPLHPSATQPLRQREPPAWAHMTLPDPPTSPRRDPESTSARLARPSCAPRLHVARDHACAASPPAPCSSAACCPRPHLRGLPACVVFLGSMAFETHLRSLPACVVLLDPMTRDTPARPARLRRAPRLHGLRDTPARLARLRRAPRPHDPRHTCAASPPASCSSTP</sequence>
<keyword evidence="3" id="KW-1185">Reference proteome</keyword>
<proteinExistence type="predicted"/>
<organism evidence="2 3">
    <name type="scientific">Musa balbisiana</name>
    <name type="common">Banana</name>
    <dbReference type="NCBI Taxonomy" id="52838"/>
    <lineage>
        <taxon>Eukaryota</taxon>
        <taxon>Viridiplantae</taxon>
        <taxon>Streptophyta</taxon>
        <taxon>Embryophyta</taxon>
        <taxon>Tracheophyta</taxon>
        <taxon>Spermatophyta</taxon>
        <taxon>Magnoliopsida</taxon>
        <taxon>Liliopsida</taxon>
        <taxon>Zingiberales</taxon>
        <taxon>Musaceae</taxon>
        <taxon>Musa</taxon>
    </lineage>
</organism>
<comment type="caution">
    <text evidence="2">The sequence shown here is derived from an EMBL/GenBank/DDBJ whole genome shotgun (WGS) entry which is preliminary data.</text>
</comment>
<dbReference type="Proteomes" id="UP000317650">
    <property type="component" value="Chromosome 6"/>
</dbReference>
<gene>
    <name evidence="2" type="ORF">C4D60_Mb06t24060</name>
</gene>
<accession>A0A4S8IQA3</accession>